<name>A0A423V2F0_STRGL</name>
<reference evidence="4 5" key="1">
    <citation type="submission" date="2018-08" db="EMBL/GenBank/DDBJ databases">
        <title>Streptomyces globisporus 1912-4Crt, whole genome shotgun sequence.</title>
        <authorList>
            <person name="Matselyukh B."/>
        </authorList>
    </citation>
    <scope>NUCLEOTIDE SEQUENCE [LARGE SCALE GENOMIC DNA]</scope>
    <source>
        <strain evidence="4 5">1912-4Crt</strain>
    </source>
</reference>
<proteinExistence type="predicted"/>
<dbReference type="InterPro" id="IPR036188">
    <property type="entry name" value="FAD/NAD-bd_sf"/>
</dbReference>
<accession>A0A423V2F0</accession>
<evidence type="ECO:0000313" key="4">
    <source>
        <dbReference type="EMBL" id="ROV68764.1"/>
    </source>
</evidence>
<dbReference type="GO" id="GO:0071949">
    <property type="term" value="F:FAD binding"/>
    <property type="evidence" value="ECO:0007669"/>
    <property type="project" value="InterPro"/>
</dbReference>
<evidence type="ECO:0000259" key="3">
    <source>
        <dbReference type="Pfam" id="PF01494"/>
    </source>
</evidence>
<dbReference type="GO" id="GO:0016709">
    <property type="term" value="F:oxidoreductase activity, acting on paired donors, with incorporation or reduction of molecular oxygen, NAD(P)H as one donor, and incorporation of one atom of oxygen"/>
    <property type="evidence" value="ECO:0007669"/>
    <property type="project" value="UniProtKB-ARBA"/>
</dbReference>
<keyword evidence="2" id="KW-0274">FAD</keyword>
<dbReference type="Gene3D" id="3.30.9.10">
    <property type="entry name" value="D-Amino Acid Oxidase, subunit A, domain 2"/>
    <property type="match status" value="1"/>
</dbReference>
<dbReference type="EMBL" id="QWFA01000038">
    <property type="protein sequence ID" value="ROV68764.1"/>
    <property type="molecule type" value="Genomic_DNA"/>
</dbReference>
<dbReference type="AlphaFoldDB" id="A0A423V2F0"/>
<dbReference type="Proteomes" id="UP000285596">
    <property type="component" value="Unassembled WGS sequence"/>
</dbReference>
<organism evidence="4 5">
    <name type="scientific">Streptomyces globisporus</name>
    <dbReference type="NCBI Taxonomy" id="1908"/>
    <lineage>
        <taxon>Bacteria</taxon>
        <taxon>Bacillati</taxon>
        <taxon>Actinomycetota</taxon>
        <taxon>Actinomycetes</taxon>
        <taxon>Kitasatosporales</taxon>
        <taxon>Streptomycetaceae</taxon>
        <taxon>Streptomyces</taxon>
    </lineage>
</organism>
<dbReference type="Pfam" id="PF01494">
    <property type="entry name" value="FAD_binding_3"/>
    <property type="match status" value="1"/>
</dbReference>
<dbReference type="Gene3D" id="3.50.50.60">
    <property type="entry name" value="FAD/NAD(P)-binding domain"/>
    <property type="match status" value="1"/>
</dbReference>
<dbReference type="PANTHER" id="PTHR43004">
    <property type="entry name" value="TRK SYSTEM POTASSIUM UPTAKE PROTEIN"/>
    <property type="match status" value="1"/>
</dbReference>
<keyword evidence="1" id="KW-0285">Flavoprotein</keyword>
<feature type="domain" description="FAD-binding" evidence="3">
    <location>
        <begin position="11"/>
        <end position="362"/>
    </location>
</feature>
<dbReference type="Pfam" id="PF21274">
    <property type="entry name" value="Rng_hyd_C"/>
    <property type="match status" value="1"/>
</dbReference>
<protein>
    <submittedName>
        <fullName evidence="4">2-polyprenyl-6-methoxyphenol hydroxylase</fullName>
    </submittedName>
</protein>
<dbReference type="InterPro" id="IPR002938">
    <property type="entry name" value="FAD-bd"/>
</dbReference>
<evidence type="ECO:0000256" key="1">
    <source>
        <dbReference type="ARBA" id="ARBA00022630"/>
    </source>
</evidence>
<dbReference type="RefSeq" id="WP_118902172.1">
    <property type="nucleotide sequence ID" value="NZ_QWFA01000038.1"/>
</dbReference>
<dbReference type="PANTHER" id="PTHR43004:SF21">
    <property type="entry name" value="FAD-BINDING DOMAIN-CONTAINING PROTEIN-RELATED"/>
    <property type="match status" value="1"/>
</dbReference>
<evidence type="ECO:0000256" key="2">
    <source>
        <dbReference type="ARBA" id="ARBA00022827"/>
    </source>
</evidence>
<dbReference type="PRINTS" id="PR00420">
    <property type="entry name" value="RNGMNOXGNASE"/>
</dbReference>
<dbReference type="InterPro" id="IPR050641">
    <property type="entry name" value="RIFMO-like"/>
</dbReference>
<dbReference type="Gene3D" id="3.40.30.120">
    <property type="match status" value="1"/>
</dbReference>
<evidence type="ECO:0000313" key="5">
    <source>
        <dbReference type="Proteomes" id="UP000285596"/>
    </source>
</evidence>
<dbReference type="SUPFAM" id="SSF51905">
    <property type="entry name" value="FAD/NAD(P)-binding domain"/>
    <property type="match status" value="1"/>
</dbReference>
<sequence length="543" mass="58778">MNQPRSHIRDETRVLVAGAGPVGAILALELARHGVRSLVVDRAVAPPLFPKMDYINARSMELLRRLGLADEVRKGAVPADFDADFMFTPDLSRPPVAVWRQPSPRAQADRFATTVDGTGAAEPYSRITGSLLEDVLRRALRANALVDFEEGVEFTGAEQDADGVTVTLVDHRKEAPDTGQRVRVDYLVGCDGGGSTLRRALGIGLPVSGPSTSRCSVYFRSSDPLLRRYGRAFITTSARGITLVSRDEGELWTASFQIPDGTRFEGDPVAAMSEKLGEKLTVDEVLTVSHWTGTLAVADRYRSGRAFLAGDSAHQFYPFGGHGANTGIADAVNLGWKLAARLGGWGGEALLDSYEAERRPVALFNKEMSSNLLEVWRRFGQLARDGASREQLAGFLHRESYQVDNSGIHFDHRYHQSAVIAAEPGPAPEWDWTGITPSVWPGGRVPALRLSDGSELFDRLGPAFTLVDLSGSGAGAPWAELAIEKGVPMKHLALDAPAVRAVWGADLVLVRPDQHAAWRGDRLPEEGSALLDLVLGRAQEVPA</sequence>
<comment type="caution">
    <text evidence="4">The sequence shown here is derived from an EMBL/GenBank/DDBJ whole genome shotgun (WGS) entry which is preliminary data.</text>
</comment>
<gene>
    <name evidence="4" type="ORF">D3105_09675</name>
</gene>